<accession>A0A5R9GX61</accession>
<dbReference type="PANTHER" id="PTHR11608:SF0">
    <property type="entry name" value="BIFUNCTIONAL PROTEIN PYRR"/>
    <property type="match status" value="1"/>
</dbReference>
<sequence length="169" mass="18281">MSTVLYDHLAVEAAIASMTDAIQGDCIHLIGIHRGGALVADALQAHLEARGTKVCRGNLDISFYRDDLDSAGPNPEVKSSQLPYDFNGQTIWLVDDVLYTGRTIRAALGELFDYGRPAAVKLAVLIDRDAHELPIAADLVGLHHSADKTSSIKLITDGPWHIEQRGVKA</sequence>
<dbReference type="InterPro" id="IPR029057">
    <property type="entry name" value="PRTase-like"/>
</dbReference>
<dbReference type="NCBIfam" id="NF003545">
    <property type="entry name" value="PRK05205.1-1"/>
    <property type="match status" value="1"/>
</dbReference>
<keyword evidence="3" id="KW-1185">Reference proteome</keyword>
<protein>
    <submittedName>
        <fullName evidence="2">Bifunctional pyr operon transcriptional regulator/uracil phosphoribosyltransferase PyrR</fullName>
        <ecNumber evidence="2">2.4.2.9</ecNumber>
    </submittedName>
</protein>
<keyword evidence="2" id="KW-0808">Transferase</keyword>
<evidence type="ECO:0000313" key="2">
    <source>
        <dbReference type="EMBL" id="TLS68502.1"/>
    </source>
</evidence>
<dbReference type="EMBL" id="VBRY01000002">
    <property type="protein sequence ID" value="TLS68502.1"/>
    <property type="molecule type" value="Genomic_DNA"/>
</dbReference>
<comment type="caution">
    <text evidence="2">The sequence shown here is derived from an EMBL/GenBank/DDBJ whole genome shotgun (WGS) entry which is preliminary data.</text>
</comment>
<keyword evidence="2" id="KW-0328">Glycosyltransferase</keyword>
<dbReference type="Pfam" id="PF00156">
    <property type="entry name" value="Pribosyltran"/>
    <property type="match status" value="1"/>
</dbReference>
<name>A0A5R9GX61_9PROT</name>
<gene>
    <name evidence="2" type="primary">pyrR</name>
    <name evidence="2" type="ORF">FEF65_01960</name>
</gene>
<evidence type="ECO:0000313" key="3">
    <source>
        <dbReference type="Proteomes" id="UP000306585"/>
    </source>
</evidence>
<dbReference type="OrthoDB" id="9802227at2"/>
<dbReference type="AlphaFoldDB" id="A0A5R9GX61"/>
<dbReference type="InterPro" id="IPR000836">
    <property type="entry name" value="PRTase_dom"/>
</dbReference>
<evidence type="ECO:0000259" key="1">
    <source>
        <dbReference type="Pfam" id="PF00156"/>
    </source>
</evidence>
<proteinExistence type="predicted"/>
<reference evidence="2 3" key="1">
    <citation type="journal article" date="2019" name="Appl. Environ. Microbiol.">
        <title>Environmental Evidence and Genomic Insight of Iron-oxidizing Bacteria Preference Towards More Corrosion Resistant Stainless Steel at Higher Salinities.</title>
        <authorList>
            <person name="Garrison C.E."/>
            <person name="Price K.A."/>
            <person name="Field E.K."/>
        </authorList>
    </citation>
    <scope>NUCLEOTIDE SEQUENCE [LARGE SCALE GENOMIC DNA]</scope>
    <source>
        <strain evidence="2 3">P3</strain>
    </source>
</reference>
<dbReference type="GO" id="GO:0004845">
    <property type="term" value="F:uracil phosphoribosyltransferase activity"/>
    <property type="evidence" value="ECO:0007669"/>
    <property type="project" value="UniProtKB-EC"/>
</dbReference>
<dbReference type="RefSeq" id="WP_138238118.1">
    <property type="nucleotide sequence ID" value="NZ_VBRY01000002.1"/>
</dbReference>
<organism evidence="2 3">
    <name type="scientific">Mariprofundus erugo</name>
    <dbReference type="NCBI Taxonomy" id="2528639"/>
    <lineage>
        <taxon>Bacteria</taxon>
        <taxon>Pseudomonadati</taxon>
        <taxon>Pseudomonadota</taxon>
        <taxon>Candidatius Mariprofundia</taxon>
        <taxon>Mariprofundales</taxon>
        <taxon>Mariprofundaceae</taxon>
        <taxon>Mariprofundus</taxon>
    </lineage>
</organism>
<dbReference type="PANTHER" id="PTHR11608">
    <property type="entry name" value="BIFUNCTIONAL PROTEIN PYRR"/>
    <property type="match status" value="1"/>
</dbReference>
<dbReference type="Proteomes" id="UP000306585">
    <property type="component" value="Unassembled WGS sequence"/>
</dbReference>
<dbReference type="InterPro" id="IPR050137">
    <property type="entry name" value="PyrR_bifunctional"/>
</dbReference>
<dbReference type="CDD" id="cd06223">
    <property type="entry name" value="PRTases_typeI"/>
    <property type="match status" value="1"/>
</dbReference>
<dbReference type="SUPFAM" id="SSF53271">
    <property type="entry name" value="PRTase-like"/>
    <property type="match status" value="1"/>
</dbReference>
<dbReference type="Gene3D" id="3.40.50.2020">
    <property type="match status" value="1"/>
</dbReference>
<feature type="domain" description="Phosphoribosyltransferase" evidence="1">
    <location>
        <begin position="6"/>
        <end position="138"/>
    </location>
</feature>
<dbReference type="EC" id="2.4.2.9" evidence="2"/>